<dbReference type="PANTHER" id="PTHR45090">
    <property type="entry name" value="CHAPERONE PROTEIN DNAJ 20 CHLOROPLASTIC"/>
    <property type="match status" value="1"/>
</dbReference>
<dbReference type="SMART" id="SM00271">
    <property type="entry name" value="DnaJ"/>
    <property type="match status" value="1"/>
</dbReference>
<dbReference type="Gene3D" id="1.10.287.110">
    <property type="entry name" value="DnaJ domain"/>
    <property type="match status" value="1"/>
</dbReference>
<keyword evidence="4" id="KW-1185">Reference proteome</keyword>
<feature type="domain" description="J" evidence="2">
    <location>
        <begin position="56"/>
        <end position="125"/>
    </location>
</feature>
<dbReference type="PROSITE" id="PS50076">
    <property type="entry name" value="DNAJ_2"/>
    <property type="match status" value="1"/>
</dbReference>
<evidence type="ECO:0000259" key="2">
    <source>
        <dbReference type="PROSITE" id="PS50076"/>
    </source>
</evidence>
<gene>
    <name evidence="3" type="ORF">QN277_019958</name>
</gene>
<protein>
    <recommendedName>
        <fullName evidence="2">J domain-containing protein</fullName>
    </recommendedName>
</protein>
<dbReference type="InterPro" id="IPR001623">
    <property type="entry name" value="DnaJ_domain"/>
</dbReference>
<accession>A0AAE1JIT6</accession>
<dbReference type="EMBL" id="JAWXYG010000005">
    <property type="protein sequence ID" value="KAK4271236.1"/>
    <property type="molecule type" value="Genomic_DNA"/>
</dbReference>
<proteinExistence type="predicted"/>
<name>A0AAE1JIT6_9FABA</name>
<dbReference type="InterPro" id="IPR036869">
    <property type="entry name" value="J_dom_sf"/>
</dbReference>
<evidence type="ECO:0000313" key="4">
    <source>
        <dbReference type="Proteomes" id="UP001293593"/>
    </source>
</evidence>
<evidence type="ECO:0000256" key="1">
    <source>
        <dbReference type="SAM" id="MobiDB-lite"/>
    </source>
</evidence>
<dbReference type="PRINTS" id="PR00625">
    <property type="entry name" value="JDOMAIN"/>
</dbReference>
<feature type="region of interest" description="Disordered" evidence="1">
    <location>
        <begin position="156"/>
        <end position="177"/>
    </location>
</feature>
<dbReference type="SUPFAM" id="SSF46565">
    <property type="entry name" value="Chaperone J-domain"/>
    <property type="match status" value="1"/>
</dbReference>
<dbReference type="AlphaFoldDB" id="A0AAE1JIT6"/>
<dbReference type="Proteomes" id="UP001293593">
    <property type="component" value="Unassembled WGS sequence"/>
</dbReference>
<dbReference type="GO" id="GO:0009507">
    <property type="term" value="C:chloroplast"/>
    <property type="evidence" value="ECO:0007669"/>
    <property type="project" value="TreeGrafter"/>
</dbReference>
<evidence type="ECO:0000313" key="3">
    <source>
        <dbReference type="EMBL" id="KAK4271236.1"/>
    </source>
</evidence>
<organism evidence="3 4">
    <name type="scientific">Acacia crassicarpa</name>
    <name type="common">northern wattle</name>
    <dbReference type="NCBI Taxonomy" id="499986"/>
    <lineage>
        <taxon>Eukaryota</taxon>
        <taxon>Viridiplantae</taxon>
        <taxon>Streptophyta</taxon>
        <taxon>Embryophyta</taxon>
        <taxon>Tracheophyta</taxon>
        <taxon>Spermatophyta</taxon>
        <taxon>Magnoliopsida</taxon>
        <taxon>eudicotyledons</taxon>
        <taxon>Gunneridae</taxon>
        <taxon>Pentapetalae</taxon>
        <taxon>rosids</taxon>
        <taxon>fabids</taxon>
        <taxon>Fabales</taxon>
        <taxon>Fabaceae</taxon>
        <taxon>Caesalpinioideae</taxon>
        <taxon>mimosoid clade</taxon>
        <taxon>Acacieae</taxon>
        <taxon>Acacia</taxon>
    </lineage>
</organism>
<reference evidence="3" key="1">
    <citation type="submission" date="2023-10" db="EMBL/GenBank/DDBJ databases">
        <title>Chromosome-level genome of the transformable northern wattle, Acacia crassicarpa.</title>
        <authorList>
            <person name="Massaro I."/>
            <person name="Sinha N.R."/>
            <person name="Poethig S."/>
            <person name="Leichty A.R."/>
        </authorList>
    </citation>
    <scope>NUCLEOTIDE SEQUENCE</scope>
    <source>
        <strain evidence="3">Acra3RX</strain>
        <tissue evidence="3">Leaf</tissue>
    </source>
</reference>
<dbReference type="PANTHER" id="PTHR45090:SF8">
    <property type="entry name" value="J DOMAIN-CONTAINING PROTEIN"/>
    <property type="match status" value="1"/>
</dbReference>
<comment type="caution">
    <text evidence="3">The sequence shown here is derived from an EMBL/GenBank/DDBJ whole genome shotgun (WGS) entry which is preliminary data.</text>
</comment>
<dbReference type="InterPro" id="IPR053232">
    <property type="entry name" value="DnaJ_C/III_chloroplastic"/>
</dbReference>
<dbReference type="PROSITE" id="PS00636">
    <property type="entry name" value="DNAJ_1"/>
    <property type="match status" value="1"/>
</dbReference>
<dbReference type="Pfam" id="PF00226">
    <property type="entry name" value="DnaJ"/>
    <property type="match status" value="1"/>
</dbReference>
<dbReference type="InterPro" id="IPR018253">
    <property type="entry name" value="DnaJ_domain_CS"/>
</dbReference>
<sequence length="177" mass="20111">MNFSSSALSSSFSSSVIQLPNKCLSSSSSRPVRVSTISCSSSTNTMFMDTGNKTCNFYKLLSLSSEAATMTEIKQAYRSMALRYHPDVCRDTAAKEEWTKLFVQLNAAYETLSNRQLREEYDYNVLGLRRSTAAPPVAAVSVEIGDDEIRLRKSRCEEQKRRSNRSSMRTQRMKHRY</sequence>
<dbReference type="CDD" id="cd06257">
    <property type="entry name" value="DnaJ"/>
    <property type="match status" value="1"/>
</dbReference>